<accession>A0A840IAH1</accession>
<dbReference type="SUPFAM" id="SSF50475">
    <property type="entry name" value="FMN-binding split barrel"/>
    <property type="match status" value="1"/>
</dbReference>
<comment type="caution">
    <text evidence="1">The sequence shown here is derived from an EMBL/GenBank/DDBJ whole genome shotgun (WGS) entry which is preliminary data.</text>
</comment>
<keyword evidence="2" id="KW-1185">Reference proteome</keyword>
<dbReference type="Proteomes" id="UP000585272">
    <property type="component" value="Unassembled WGS sequence"/>
</dbReference>
<dbReference type="AlphaFoldDB" id="A0A840IAH1"/>
<dbReference type="RefSeq" id="WP_183340329.1">
    <property type="nucleotide sequence ID" value="NZ_JACHNU010000001.1"/>
</dbReference>
<evidence type="ECO:0008006" key="3">
    <source>
        <dbReference type="Google" id="ProtNLM"/>
    </source>
</evidence>
<protein>
    <recommendedName>
        <fullName evidence="3">Pyridoxamine 5'-phosphate oxidase</fullName>
    </recommendedName>
</protein>
<evidence type="ECO:0000313" key="2">
    <source>
        <dbReference type="Proteomes" id="UP000585272"/>
    </source>
</evidence>
<gene>
    <name evidence="1" type="ORF">BDZ31_001409</name>
</gene>
<evidence type="ECO:0000313" key="1">
    <source>
        <dbReference type="EMBL" id="MBB4661836.1"/>
    </source>
</evidence>
<proteinExistence type="predicted"/>
<name>A0A840IAH1_9ACTN</name>
<organism evidence="1 2">
    <name type="scientific">Conexibacter arvalis</name>
    <dbReference type="NCBI Taxonomy" id="912552"/>
    <lineage>
        <taxon>Bacteria</taxon>
        <taxon>Bacillati</taxon>
        <taxon>Actinomycetota</taxon>
        <taxon>Thermoleophilia</taxon>
        <taxon>Solirubrobacterales</taxon>
        <taxon>Conexibacteraceae</taxon>
        <taxon>Conexibacter</taxon>
    </lineage>
</organism>
<dbReference type="Gene3D" id="2.30.110.10">
    <property type="entry name" value="Electron Transport, Fmn-binding Protein, Chain A"/>
    <property type="match status" value="1"/>
</dbReference>
<reference evidence="1 2" key="1">
    <citation type="submission" date="2020-08" db="EMBL/GenBank/DDBJ databases">
        <title>Genomic Encyclopedia of Archaeal and Bacterial Type Strains, Phase II (KMG-II): from individual species to whole genera.</title>
        <authorList>
            <person name="Goeker M."/>
        </authorList>
    </citation>
    <scope>NUCLEOTIDE SEQUENCE [LARGE SCALE GENOMIC DNA]</scope>
    <source>
        <strain evidence="1 2">DSM 23288</strain>
    </source>
</reference>
<dbReference type="EMBL" id="JACHNU010000001">
    <property type="protein sequence ID" value="MBB4661836.1"/>
    <property type="molecule type" value="Genomic_DNA"/>
</dbReference>
<dbReference type="InterPro" id="IPR012349">
    <property type="entry name" value="Split_barrel_FMN-bd"/>
</dbReference>
<sequence length="157" mass="16822">MSRALDPVVPPPLRALLDADPGAEAADGFTLLLLTTRADGWPHQAMLSVGEVACAGDDRLALAVWPSSSSTANLRERGRATLTAVVDGVSYLLRLDVREAGELATPLGGTLARFDARVVAAVADEAPYARLEDGVRFTLNDRDATLTRWREVKEALR</sequence>